<sequence length="967" mass="112611">MQESSYHIPSASDYDPTRNPFSDSEQKPLIKTGSVKTKLSSMKSKKTSSTMKKILPSNIANFVKRKDKLKEMNYRNTSEIDQDFYDSEREAVRQMMMADGQYIEDNESKSKSLKSKGITAQSSKFTFISKNTQNSEQRKNFLKKGNGVLAFKKEKPKRNKHHWGTPSKQNSQVGESVHDASPLNQNTSGPKLKVFGTHNNQEDSQLDKKNRRTTIFRDHSEYTRSSNEKSDSMIINSDDSEFEKYFGFKLGEKVDPDSHFARNQPKHQPLEKKQKKNKNMTYEERIANRKHKNDKIKAPTLSNEPSKGILKKPSPERDRLEEKRYAPRDFKELGNMKKYHNNDHSKGTSEKLSDSGYLELPQFYNSTAKIPNSVIKPIKDHRNQSKSRNKAMLAENRTYDKKIHNKKAYKGDQLVQQYKTLDPPDSAKNKLKKIIKLSTQSEKERYNLFPYPIDWDNNSNEGVELHDPTLTFDLKPLRRNHDMQKNILHEQLLYEKKYYEGELRKQFGLEENISVKKLIAHLRNYYNWFYKEERYKLTMNSHNTHKAMLYELLLNNVYSNFLYNRNLVNDPIMEQVHEVKLIEDEKEKRQKQLDLIEKMYPDDAEVDLVKMDIKNLQKKNSGENKPLVEGINLSTFHVPNKGKKDYFKMLDDFKQKRSMKYYQNPSNVMQQASKKLIKMKQKKPTAAQPQIEYDDFYWEKPIFKKKHDGAIMLGMEDSEYEISNTKERTKESFKVINYKDPDLKPGILQRKATNATNYSEKSSKITIGDNFYQQKKDENNQMPHLNKLLDMMKPVEAPKIDPKEKIQISDPFHLSPSNNGKHVRDFSFKDKQKEELKDEPKKKLEEDKPDSSEKTIPKVPSNNEPVVVSPSTQGFKFEFNYESPTKKSATMQSSANKASDKNMIKLISQNQAEIAIKDTKTLKTKKEPAPTNDIPELVLSPSRSIKRPASALKSEPLKSNLPPKPQK</sequence>
<protein>
    <submittedName>
        <fullName evidence="2">Uncharacterized protein</fullName>
    </submittedName>
</protein>
<feature type="region of interest" description="Disordered" evidence="1">
    <location>
        <begin position="153"/>
        <end position="235"/>
    </location>
</feature>
<feature type="region of interest" description="Disordered" evidence="1">
    <location>
        <begin position="1"/>
        <end position="51"/>
    </location>
</feature>
<comment type="caution">
    <text evidence="2">The sequence shown here is derived from an EMBL/GenBank/DDBJ whole genome shotgun (WGS) entry which is preliminary data.</text>
</comment>
<feature type="compositionally biased region" description="Basic and acidic residues" evidence="1">
    <location>
        <begin position="830"/>
        <end position="856"/>
    </location>
</feature>
<organism evidence="2 3">
    <name type="scientific">Euplotes crassus</name>
    <dbReference type="NCBI Taxonomy" id="5936"/>
    <lineage>
        <taxon>Eukaryota</taxon>
        <taxon>Sar</taxon>
        <taxon>Alveolata</taxon>
        <taxon>Ciliophora</taxon>
        <taxon>Intramacronucleata</taxon>
        <taxon>Spirotrichea</taxon>
        <taxon>Hypotrichia</taxon>
        <taxon>Euplotida</taxon>
        <taxon>Euplotidae</taxon>
        <taxon>Moneuplotes</taxon>
    </lineage>
</organism>
<feature type="compositionally biased region" description="Basic and acidic residues" evidence="1">
    <location>
        <begin position="313"/>
        <end position="325"/>
    </location>
</feature>
<dbReference type="AlphaFoldDB" id="A0AAD1U9S7"/>
<feature type="compositionally biased region" description="Low complexity" evidence="1">
    <location>
        <begin position="857"/>
        <end position="871"/>
    </location>
</feature>
<feature type="region of interest" description="Disordered" evidence="1">
    <location>
        <begin position="920"/>
        <end position="967"/>
    </location>
</feature>
<feature type="compositionally biased region" description="Basic residues" evidence="1">
    <location>
        <begin position="154"/>
        <end position="163"/>
    </location>
</feature>
<evidence type="ECO:0000256" key="1">
    <source>
        <dbReference type="SAM" id="MobiDB-lite"/>
    </source>
</evidence>
<accession>A0AAD1U9S7</accession>
<feature type="region of interest" description="Disordered" evidence="1">
    <location>
        <begin position="253"/>
        <end position="325"/>
    </location>
</feature>
<evidence type="ECO:0000313" key="2">
    <source>
        <dbReference type="EMBL" id="CAI2364746.1"/>
    </source>
</evidence>
<gene>
    <name evidence="2" type="ORF">ECRASSUSDP1_LOCUS6092</name>
</gene>
<feature type="region of interest" description="Disordered" evidence="1">
    <location>
        <begin position="830"/>
        <end position="871"/>
    </location>
</feature>
<name>A0AAD1U9S7_EUPCR</name>
<evidence type="ECO:0000313" key="3">
    <source>
        <dbReference type="Proteomes" id="UP001295684"/>
    </source>
</evidence>
<keyword evidence="3" id="KW-1185">Reference proteome</keyword>
<dbReference type="Proteomes" id="UP001295684">
    <property type="component" value="Unassembled WGS sequence"/>
</dbReference>
<feature type="compositionally biased region" description="Basic and acidic residues" evidence="1">
    <location>
        <begin position="215"/>
        <end position="231"/>
    </location>
</feature>
<feature type="compositionally biased region" description="Low complexity" evidence="1">
    <location>
        <begin position="36"/>
        <end position="51"/>
    </location>
</feature>
<reference evidence="2" key="1">
    <citation type="submission" date="2023-07" db="EMBL/GenBank/DDBJ databases">
        <authorList>
            <consortium name="AG Swart"/>
            <person name="Singh M."/>
            <person name="Singh A."/>
            <person name="Seah K."/>
            <person name="Emmerich C."/>
        </authorList>
    </citation>
    <scope>NUCLEOTIDE SEQUENCE</scope>
    <source>
        <strain evidence="2">DP1</strain>
    </source>
</reference>
<proteinExistence type="predicted"/>
<dbReference type="EMBL" id="CAMPGE010005905">
    <property type="protein sequence ID" value="CAI2364746.1"/>
    <property type="molecule type" value="Genomic_DNA"/>
</dbReference>